<dbReference type="Gene3D" id="3.30.1310.10">
    <property type="entry name" value="Nucleoid-associated protein YbaB-like domain"/>
    <property type="match status" value="1"/>
</dbReference>
<dbReference type="InterPro" id="IPR036894">
    <property type="entry name" value="YbaB-like_sf"/>
</dbReference>
<proteinExistence type="inferred from homology"/>
<name>A0A4Q0D4H8_LIMMU</name>
<dbReference type="PIRSF" id="PIRSF004555">
    <property type="entry name" value="UCP004555"/>
    <property type="match status" value="1"/>
</dbReference>
<dbReference type="InterPro" id="IPR004401">
    <property type="entry name" value="YbaB/EbfC"/>
</dbReference>
<evidence type="ECO:0000313" key="3">
    <source>
        <dbReference type="EMBL" id="QOL70588.1"/>
    </source>
</evidence>
<dbReference type="Proteomes" id="UP000593929">
    <property type="component" value="Chromosome"/>
</dbReference>
<evidence type="ECO:0000256" key="1">
    <source>
        <dbReference type="HAMAP-Rule" id="MF_00274"/>
    </source>
</evidence>
<comment type="subunit">
    <text evidence="1">Homodimer.</text>
</comment>
<feature type="region of interest" description="Disordered" evidence="2">
    <location>
        <begin position="1"/>
        <end position="26"/>
    </location>
</feature>
<dbReference type="GO" id="GO:0043590">
    <property type="term" value="C:bacterial nucleoid"/>
    <property type="evidence" value="ECO:0007669"/>
    <property type="project" value="UniProtKB-UniRule"/>
</dbReference>
<dbReference type="GO" id="GO:0003677">
    <property type="term" value="F:DNA binding"/>
    <property type="evidence" value="ECO:0007669"/>
    <property type="project" value="UniProtKB-UniRule"/>
</dbReference>
<gene>
    <name evidence="3" type="ORF">LM011_04680</name>
</gene>
<dbReference type="PANTHER" id="PTHR33449:SF1">
    <property type="entry name" value="NUCLEOID-ASSOCIATED PROTEIN YBAB"/>
    <property type="match status" value="1"/>
</dbReference>
<comment type="subcellular location">
    <subcellularLocation>
        <location evidence="1">Cytoplasm</location>
        <location evidence="1">Nucleoid</location>
    </subcellularLocation>
</comment>
<comment type="function">
    <text evidence="1">Binds to DNA and alters its conformation. May be involved in regulation of gene expression, nucleoid organization and DNA protection.</text>
</comment>
<organism evidence="3 4">
    <name type="scientific">Limosilactobacillus mucosae</name>
    <name type="common">Lactobacillus mucosae</name>
    <dbReference type="NCBI Taxonomy" id="97478"/>
    <lineage>
        <taxon>Bacteria</taxon>
        <taxon>Bacillati</taxon>
        <taxon>Bacillota</taxon>
        <taxon>Bacilli</taxon>
        <taxon>Lactobacillales</taxon>
        <taxon>Lactobacillaceae</taxon>
        <taxon>Limosilactobacillus</taxon>
    </lineage>
</organism>
<dbReference type="EMBL" id="CP062966">
    <property type="protein sequence ID" value="QOL70588.1"/>
    <property type="molecule type" value="Genomic_DNA"/>
</dbReference>
<dbReference type="NCBIfam" id="TIGR00103">
    <property type="entry name" value="DNA_YbaB_EbfC"/>
    <property type="match status" value="1"/>
</dbReference>
<keyword evidence="1" id="KW-0238">DNA-binding</keyword>
<evidence type="ECO:0000313" key="4">
    <source>
        <dbReference type="Proteomes" id="UP000593929"/>
    </source>
</evidence>
<feature type="compositionally biased region" description="Low complexity" evidence="2">
    <location>
        <begin position="1"/>
        <end position="14"/>
    </location>
</feature>
<comment type="similarity">
    <text evidence="1">Belongs to the YbaB/EbfC family.</text>
</comment>
<dbReference type="Pfam" id="PF02575">
    <property type="entry name" value="YbaB_DNA_bd"/>
    <property type="match status" value="1"/>
</dbReference>
<dbReference type="AlphaFoldDB" id="A0A4Q0D4H8"/>
<dbReference type="HAMAP" id="MF_00274">
    <property type="entry name" value="DNA_YbaB_EbfC"/>
    <property type="match status" value="1"/>
</dbReference>
<accession>A0A4Q0D4H8</accession>
<reference evidence="3 4" key="1">
    <citation type="submission" date="2020-10" db="EMBL/GenBank/DDBJ databases">
        <title>Genome sequencing of Lactobacillus mucosae KCTC 21011.</title>
        <authorList>
            <person name="Kim J."/>
        </authorList>
    </citation>
    <scope>NUCLEOTIDE SEQUENCE [LARGE SCALE GENOMIC DNA]</scope>
    <source>
        <strain evidence="3 4">LM011</strain>
    </source>
</reference>
<sequence length="104" mass="11704">MTMMRGMNMQQMMKQAKKMQQKMMEEQQNLAKEEFIGVSPDEMVKATFTGDKKLTDLQIDPQAVDPDDVDMLADLVLAAVNDGLEKVDAATQQKFGKYTKGLNI</sequence>
<keyword evidence="1" id="KW-0963">Cytoplasm</keyword>
<dbReference type="GO" id="GO:0005829">
    <property type="term" value="C:cytosol"/>
    <property type="evidence" value="ECO:0007669"/>
    <property type="project" value="TreeGrafter"/>
</dbReference>
<evidence type="ECO:0000256" key="2">
    <source>
        <dbReference type="SAM" id="MobiDB-lite"/>
    </source>
</evidence>
<dbReference type="PANTHER" id="PTHR33449">
    <property type="entry name" value="NUCLEOID-ASSOCIATED PROTEIN YBAB"/>
    <property type="match status" value="1"/>
</dbReference>
<protein>
    <recommendedName>
        <fullName evidence="1">Nucleoid-associated protein LM011_04680</fullName>
    </recommendedName>
</protein>
<dbReference type="SUPFAM" id="SSF82607">
    <property type="entry name" value="YbaB-like"/>
    <property type="match status" value="1"/>
</dbReference>